<organism evidence="1">
    <name type="scientific">Cacopsylla melanoneura</name>
    <dbReference type="NCBI Taxonomy" id="428564"/>
    <lineage>
        <taxon>Eukaryota</taxon>
        <taxon>Metazoa</taxon>
        <taxon>Ecdysozoa</taxon>
        <taxon>Arthropoda</taxon>
        <taxon>Hexapoda</taxon>
        <taxon>Insecta</taxon>
        <taxon>Pterygota</taxon>
        <taxon>Neoptera</taxon>
        <taxon>Paraneoptera</taxon>
        <taxon>Hemiptera</taxon>
        <taxon>Sternorrhyncha</taxon>
        <taxon>Psylloidea</taxon>
        <taxon>Psyllidae</taxon>
        <taxon>Psyllinae</taxon>
        <taxon>Cacopsylla</taxon>
    </lineage>
</organism>
<reference evidence="1" key="1">
    <citation type="submission" date="2021-05" db="EMBL/GenBank/DDBJ databases">
        <authorList>
            <person name="Alioto T."/>
            <person name="Alioto T."/>
            <person name="Gomez Garrido J."/>
        </authorList>
    </citation>
    <scope>NUCLEOTIDE SEQUENCE</scope>
</reference>
<protein>
    <submittedName>
        <fullName evidence="1">Uncharacterized protein</fullName>
    </submittedName>
</protein>
<dbReference type="AlphaFoldDB" id="A0A8D8TNW3"/>
<evidence type="ECO:0000313" key="1">
    <source>
        <dbReference type="EMBL" id="CAG6688766.1"/>
    </source>
</evidence>
<accession>A0A8D8TNW3</accession>
<dbReference type="EMBL" id="HBUF01288634">
    <property type="protein sequence ID" value="CAG6688766.1"/>
    <property type="molecule type" value="Transcribed_RNA"/>
</dbReference>
<proteinExistence type="predicted"/>
<sequence length="104" mass="11807">MKEPPDISNKVAEVSTEPSGCNYNLKYLLPRYKISLWYPHHPLTNLIRKNRNTNFRSITNLESFKTSRFPEPSVMTRKEEVVEGETGAGVVNTGRIVVVNTGKD</sequence>
<name>A0A8D8TNW3_9HEMI</name>